<feature type="region of interest" description="Disordered" evidence="5">
    <location>
        <begin position="342"/>
        <end position="366"/>
    </location>
</feature>
<evidence type="ECO:0000256" key="1">
    <source>
        <dbReference type="ARBA" id="ARBA00004127"/>
    </source>
</evidence>
<name>A0A162MQ83_9HYPO</name>
<dbReference type="STRING" id="1081102.A0A162MQ83"/>
<reference evidence="7 8" key="1">
    <citation type="journal article" date="2016" name="Genome Biol. Evol.">
        <title>Divergent and convergent evolution of fungal pathogenicity.</title>
        <authorList>
            <person name="Shang Y."/>
            <person name="Xiao G."/>
            <person name="Zheng P."/>
            <person name="Cen K."/>
            <person name="Zhan S."/>
            <person name="Wang C."/>
        </authorList>
    </citation>
    <scope>NUCLEOTIDE SEQUENCE [LARGE SCALE GENOMIC DNA]</scope>
    <source>
        <strain evidence="7 8">RCEF 264</strain>
    </source>
</reference>
<accession>A0A162MQ83</accession>
<feature type="region of interest" description="Disordered" evidence="5">
    <location>
        <begin position="939"/>
        <end position="1032"/>
    </location>
</feature>
<comment type="subcellular location">
    <subcellularLocation>
        <location evidence="1">Endomembrane system</location>
        <topology evidence="1">Multi-pass membrane protein</topology>
    </subcellularLocation>
</comment>
<feature type="region of interest" description="Disordered" evidence="5">
    <location>
        <begin position="452"/>
        <end position="491"/>
    </location>
</feature>
<feature type="region of interest" description="Disordered" evidence="5">
    <location>
        <begin position="1319"/>
        <end position="1354"/>
    </location>
</feature>
<evidence type="ECO:0000256" key="6">
    <source>
        <dbReference type="SAM" id="Phobius"/>
    </source>
</evidence>
<dbReference type="PANTHER" id="PTHR28293">
    <property type="entry name" value="NUCLEAR RIM PROTEIN 1"/>
    <property type="match status" value="1"/>
</dbReference>
<feature type="compositionally biased region" description="Polar residues" evidence="5">
    <location>
        <begin position="1017"/>
        <end position="1028"/>
    </location>
</feature>
<dbReference type="PANTHER" id="PTHR28293:SF1">
    <property type="entry name" value="NUCLEAR RIM PROTEIN 1"/>
    <property type="match status" value="1"/>
</dbReference>
<keyword evidence="4 6" id="KW-0472">Membrane</keyword>
<feature type="region of interest" description="Disordered" evidence="5">
    <location>
        <begin position="1046"/>
        <end position="1091"/>
    </location>
</feature>
<keyword evidence="2 6" id="KW-0812">Transmembrane</keyword>
<feature type="transmembrane region" description="Helical" evidence="6">
    <location>
        <begin position="79"/>
        <end position="103"/>
    </location>
</feature>
<proteinExistence type="predicted"/>
<sequence>MPRLVRRQPLLQRISSAFNPWDFLLWLSEEFETRELDSQAIGTQIGLVANFLFFLARANVGPDSGTEDDVFGDGSSRGWVSYLVQLLVWTGFFLSIANAVVVFSRKRRYRLFEAGIDKTPGTPSAHRVRVQSSPASNSPLRLLSDLVSFDTAESRAHPDGSRDVWELAVWDPRPASLALLSFFSPLHVLLYLFELPLDPLEPRPSVAVVKCLVLQVGLSALMRLLQSMNDQRQKDNAIVQKEVLHEYDTKFVQPRLHPVVRDVGTQASMDDAPSDAAARNAGWSVEAGTPTTLIRRSFQTHPNANYIKHVDPDYVGTPVPAAQQPGNNIAATSRLLTPVNKQPARHSDSFTPGYSSFARPRQSMPLGTTPVLSTSATTPALVASAATDTTHGPTPSASTNTNFGGSLGVYSHVNSPLKKTISLNDIGQSTSFHSPRNSRELAALEQREAAERMQRRASPTKETARATGGARAALYPQETSSPPVPLNPFTRAKPNAFRYERYPSRWLKEVHGKDGTGTGTGTGGGEPCYNSKFDYRRNSSYITSWNTPRDLPGITSTARQGFVSERLPFSASAIQRAVRPLPLPPLPLPPPPPLLHSARVCATKPSLNLDLGRPDTKIPTDEAASTHKLGAGQEIGALRCTENRDMNPVDVVHPNQSQVSTLFRLKKESHQRRRSLKESGDFLGVQGINPETGLLDVLTPTSSSNSTLARGVSPSLGSLAQKVKEAKEAYRTAKKAHAEELQRALTQRERDNIQKKEREKEAVRTEQNQVKWRKETGQWSSVAEPKLSPIAQSRSTTPLISANCLPVLSLSDIRRTPPKHARNICDQNHTGARNAVHFSESAKETSFASSSTIVHTPSLLHRQNSSTDLTVRSTGSASGAAAIFRNTVETAQQPAVLHTQHIEPPQAEFASNEERHLKPLAGCLGQLNATEGIHRQKAVTGLPKTPDGNNRSPSDDGQVLKGRRESNSSEEQSNTARAAAQPTLAYPEHTLTPCTAQPHHDNLTVPSQSPPPCGQVEGNTDTAQSGSIPPTERVVLSGTQVSLGLVSRSGKEAKEGKAGGTAAATPSRMNKPETPMGVAAATAQQDDTEAKSACTPITTITGSDPSPSPRVLSVNLDGTTEEKDHRQATVPPPPHWQRRRSQGAVPFSLQARSMRASSAPTLPNTRQSSWPKPSDPGRATPIDAILSSRQLTTTKTRIRQLLPTTTWSAAAAAAPPPPRIRAYNCSPEVAENPVHTRQCAPTNRRMRPAAPPGRSTTRLPQPGRMLRLEEAMAQGAAHMALAQAGICPPRAQAFYSQQAPRMAATEAARHCAQQRMRAQARQSLPSTQPNRAAVAKGDIESRSETNTNEKGRAKTDDNALRLDLFNNVVALVFATMSAY</sequence>
<evidence type="ECO:0000256" key="2">
    <source>
        <dbReference type="ARBA" id="ARBA00022692"/>
    </source>
</evidence>
<keyword evidence="3 6" id="KW-1133">Transmembrane helix</keyword>
<evidence type="ECO:0000313" key="7">
    <source>
        <dbReference type="EMBL" id="OAA68399.1"/>
    </source>
</evidence>
<dbReference type="GO" id="GO:0007096">
    <property type="term" value="P:regulation of exit from mitosis"/>
    <property type="evidence" value="ECO:0007669"/>
    <property type="project" value="TreeGrafter"/>
</dbReference>
<evidence type="ECO:0000256" key="3">
    <source>
        <dbReference type="ARBA" id="ARBA00022989"/>
    </source>
</evidence>
<dbReference type="Proteomes" id="UP000076874">
    <property type="component" value="Unassembled WGS sequence"/>
</dbReference>
<organism evidence="7 8">
    <name type="scientific">Niveomyces insectorum RCEF 264</name>
    <dbReference type="NCBI Taxonomy" id="1081102"/>
    <lineage>
        <taxon>Eukaryota</taxon>
        <taxon>Fungi</taxon>
        <taxon>Dikarya</taxon>
        <taxon>Ascomycota</taxon>
        <taxon>Pezizomycotina</taxon>
        <taxon>Sordariomycetes</taxon>
        <taxon>Hypocreomycetidae</taxon>
        <taxon>Hypocreales</taxon>
        <taxon>Cordycipitaceae</taxon>
        <taxon>Niveomyces</taxon>
    </lineage>
</organism>
<feature type="region of interest" description="Disordered" evidence="5">
    <location>
        <begin position="749"/>
        <end position="769"/>
    </location>
</feature>
<dbReference type="InterPro" id="IPR018819">
    <property type="entry name" value="Nur1/Mug154"/>
</dbReference>
<keyword evidence="8" id="KW-1185">Reference proteome</keyword>
<dbReference type="GO" id="GO:0043007">
    <property type="term" value="P:maintenance of rDNA"/>
    <property type="evidence" value="ECO:0007669"/>
    <property type="project" value="TreeGrafter"/>
</dbReference>
<gene>
    <name evidence="7" type="ORF">SPI_00594</name>
</gene>
<dbReference type="EMBL" id="AZHD01000001">
    <property type="protein sequence ID" value="OAA68399.1"/>
    <property type="molecule type" value="Genomic_DNA"/>
</dbReference>
<evidence type="ECO:0000256" key="4">
    <source>
        <dbReference type="ARBA" id="ARBA00023136"/>
    </source>
</evidence>
<feature type="compositionally biased region" description="Basic and acidic residues" evidence="5">
    <location>
        <begin position="749"/>
        <end position="764"/>
    </location>
</feature>
<dbReference type="GO" id="GO:0012505">
    <property type="term" value="C:endomembrane system"/>
    <property type="evidence" value="ECO:0007669"/>
    <property type="project" value="UniProtKB-SubCell"/>
</dbReference>
<feature type="region of interest" description="Disordered" evidence="5">
    <location>
        <begin position="1119"/>
        <end position="1184"/>
    </location>
</feature>
<comment type="caution">
    <text evidence="7">The sequence shown here is derived from an EMBL/GenBank/DDBJ whole genome shotgun (WGS) entry which is preliminary data.</text>
</comment>
<dbReference type="OrthoDB" id="3363151at2759"/>
<dbReference type="Pfam" id="PF10332">
    <property type="entry name" value="DUF2418"/>
    <property type="match status" value="1"/>
</dbReference>
<evidence type="ECO:0000313" key="8">
    <source>
        <dbReference type="Proteomes" id="UP000076874"/>
    </source>
</evidence>
<evidence type="ECO:0000256" key="5">
    <source>
        <dbReference type="SAM" id="MobiDB-lite"/>
    </source>
</evidence>
<protein>
    <submittedName>
        <fullName evidence="7">Uncharacterized protein</fullName>
    </submittedName>
</protein>
<feature type="compositionally biased region" description="Basic and acidic residues" evidence="5">
    <location>
        <begin position="1337"/>
        <end position="1354"/>
    </location>
</feature>
<feature type="compositionally biased region" description="Polar residues" evidence="5">
    <location>
        <begin position="1155"/>
        <end position="1171"/>
    </location>
</feature>